<proteinExistence type="predicted"/>
<evidence type="ECO:0000313" key="2">
    <source>
        <dbReference type="EMBL" id="PPB12856.1"/>
    </source>
</evidence>
<dbReference type="EMBL" id="PRKQ01000001">
    <property type="protein sequence ID" value="PPB12856.1"/>
    <property type="molecule type" value="Genomic_DNA"/>
</dbReference>
<gene>
    <name evidence="2" type="ORF">C4A77_00285</name>
</gene>
<reference evidence="2 3" key="1">
    <citation type="submission" date="2018-02" db="EMBL/GenBank/DDBJ databases">
        <title>Comparative analysis of genomes of three Brevibacillus laterosporus strains producers of potent antimicrobials isolated from silage.</title>
        <authorList>
            <person name="Kojic M."/>
            <person name="Miljkovic M."/>
            <person name="Studholme D."/>
            <person name="Filipic B."/>
        </authorList>
    </citation>
    <scope>NUCLEOTIDE SEQUENCE [LARGE SCALE GENOMIC DNA]</scope>
    <source>
        <strain evidence="2 3">BGSP11</strain>
    </source>
</reference>
<protein>
    <recommendedName>
        <fullName evidence="1">Large polyvalent protein associated domain-containing protein</fullName>
    </recommendedName>
</protein>
<evidence type="ECO:0000259" key="1">
    <source>
        <dbReference type="Pfam" id="PF18847"/>
    </source>
</evidence>
<dbReference type="Proteomes" id="UP000239759">
    <property type="component" value="Unassembled WGS sequence"/>
</dbReference>
<comment type="caution">
    <text evidence="2">The sequence shown here is derived from an EMBL/GenBank/DDBJ whole genome shotgun (WGS) entry which is preliminary data.</text>
</comment>
<dbReference type="InterPro" id="IPR041311">
    <property type="entry name" value="LPD29"/>
</dbReference>
<feature type="domain" description="Large polyvalent protein associated" evidence="1">
    <location>
        <begin position="104"/>
        <end position="168"/>
    </location>
</feature>
<sequence>MGTTALKINEELNGIELYFNSKPVQKVIDNLKENGFRWSGFKKCWYTKQSERAFQIARSFANDSEQVAISIEKVVKKTKTKNNNISLWDSTQWTDIEVNREQYTKEMAKEIRTHVRKRFPQCKFSVTSDYNSINFYIVSSPYEKESKYLIAIREYCSKLLNAYNHCYDPADPYTDYAGSYNFYGWVEIDWQYSQTEVTEEIENNMKDFDINFEEAQKAEEERRHQEFLEWQQQRELEEIEFKKHQQEEQKQTEFIYNSVDVKTLEENEQYFVIGSEFANMNKNNTIDEYKEEVEQGEYSLENVKITKEVHFYNEEALTYFTNMLLHDFDFLSETSGSYTDDNRINSMTDFYNMDEDEKKTVKWNLLGVAIYLNNKLQFVIDAQGYSYARYVGLTNNATIEKTFKYEQVISEEEITALKEQAEQLEDISTNIISNLDIIETWQNESWKEYKEAIKEKFKQYNMKLTKKIIQQLYTEPLKVSIYKLLQEVDGIQEQFKNADIQQGEKLTLFFISDFGAIVTNRITFDSVEPTTYAQYNNAVKLSFKPENKRQLYYNHFYSTLLVYKGWHNLPETVLHDIEVCNGYTLSKSKYLSCDKKQYDEILNHFEQQGIKPVVNTYKPTF</sequence>
<dbReference type="AlphaFoldDB" id="A0AAP8U712"/>
<organism evidence="2 3">
    <name type="scientific">Brevibacillus laterosporus</name>
    <name type="common">Bacillus laterosporus</name>
    <dbReference type="NCBI Taxonomy" id="1465"/>
    <lineage>
        <taxon>Bacteria</taxon>
        <taxon>Bacillati</taxon>
        <taxon>Bacillota</taxon>
        <taxon>Bacilli</taxon>
        <taxon>Bacillales</taxon>
        <taxon>Paenibacillaceae</taxon>
        <taxon>Brevibacillus</taxon>
    </lineage>
</organism>
<name>A0AAP8U712_BRELA</name>
<dbReference type="RefSeq" id="WP_104030257.1">
    <property type="nucleotide sequence ID" value="NZ_PRKQ01000001.1"/>
</dbReference>
<accession>A0AAP8U712</accession>
<evidence type="ECO:0000313" key="3">
    <source>
        <dbReference type="Proteomes" id="UP000239759"/>
    </source>
</evidence>
<dbReference type="Pfam" id="PF18847">
    <property type="entry name" value="LPD29"/>
    <property type="match status" value="1"/>
</dbReference>